<gene>
    <name evidence="3" type="primary">cps1G</name>
    <name evidence="3" type="ordered locus">lp_1183</name>
</gene>
<dbReference type="CAZy" id="GT4">
    <property type="family name" value="Glycosyltransferase Family 4"/>
</dbReference>
<dbReference type="PhylomeDB" id="F9UMY1"/>
<evidence type="ECO:0000259" key="1">
    <source>
        <dbReference type="Pfam" id="PF00534"/>
    </source>
</evidence>
<name>F9UMY1_LACPL</name>
<dbReference type="KEGG" id="lpl:lp_1183"/>
<reference key="2">
    <citation type="submission" date="2011-06" db="EMBL/GenBank/DDBJ databases">
        <title>Complete resequencing and reannotation of the Lactobacillus plantarum WCFS1 genome.</title>
        <authorList>
            <person name="Siezen R.J."/>
            <person name="Francke C."/>
            <person name="Renckens B."/>
            <person name="Boekhorst J."/>
            <person name="Wels M."/>
            <person name="Kleerebezem M."/>
            <person name="van Hijum S.A.F.T."/>
        </authorList>
    </citation>
    <scope>NUCLEOTIDE SEQUENCE</scope>
    <source>
        <strain>WCFS1</strain>
    </source>
</reference>
<keyword evidence="3" id="KW-0328">Glycosyltransferase</keyword>
<dbReference type="InterPro" id="IPR050194">
    <property type="entry name" value="Glycosyltransferase_grp1"/>
</dbReference>
<dbReference type="HOGENOM" id="CLU_009583_33_1_9"/>
<evidence type="ECO:0000313" key="3">
    <source>
        <dbReference type="EMBL" id="CCC78570.1"/>
    </source>
</evidence>
<organism evidence="3 4">
    <name type="scientific">Lactiplantibacillus plantarum (strain ATCC BAA-793 / NCIMB 8826 / WCFS1)</name>
    <name type="common">Lactobacillus plantarum</name>
    <dbReference type="NCBI Taxonomy" id="220668"/>
    <lineage>
        <taxon>Bacteria</taxon>
        <taxon>Bacillati</taxon>
        <taxon>Bacillota</taxon>
        <taxon>Bacilli</taxon>
        <taxon>Lactobacillales</taxon>
        <taxon>Lactobacillaceae</taxon>
        <taxon>Lactiplantibacillus</taxon>
    </lineage>
</organism>
<dbReference type="PANTHER" id="PTHR45947:SF3">
    <property type="entry name" value="SULFOQUINOVOSYL TRANSFERASE SQD2"/>
    <property type="match status" value="1"/>
</dbReference>
<dbReference type="Pfam" id="PF00534">
    <property type="entry name" value="Glycos_transf_1"/>
    <property type="match status" value="1"/>
</dbReference>
<dbReference type="GO" id="GO:0016757">
    <property type="term" value="F:glycosyltransferase activity"/>
    <property type="evidence" value="ECO:0007669"/>
    <property type="project" value="UniProtKB-KW"/>
</dbReference>
<dbReference type="AlphaFoldDB" id="F9UMY1"/>
<dbReference type="SUPFAM" id="SSF53756">
    <property type="entry name" value="UDP-Glycosyltransferase/glycogen phosphorylase"/>
    <property type="match status" value="1"/>
</dbReference>
<proteinExistence type="predicted"/>
<accession>F9UMY1</accession>
<dbReference type="InterPro" id="IPR001296">
    <property type="entry name" value="Glyco_trans_1"/>
</dbReference>
<dbReference type="EnsemblBacteria" id="CCC78570">
    <property type="protein sequence ID" value="CCC78570"/>
    <property type="gene ID" value="lp_1183"/>
</dbReference>
<dbReference type="DNASU" id="1063150"/>
<reference evidence="3 4" key="3">
    <citation type="journal article" date="2012" name="J. Bacteriol.">
        <title>Complete resequencing and reannotation of the Lactobacillus plantarum WCFS1 genome.</title>
        <authorList>
            <person name="Siezen R.J."/>
            <person name="Francke C."/>
            <person name="Renckens B."/>
            <person name="Boekhorst J."/>
            <person name="Wels M."/>
            <person name="Kleerebezem M."/>
            <person name="van Hijum S.A.F.T."/>
        </authorList>
    </citation>
    <scope>NUCLEOTIDE SEQUENCE [LARGE SCALE GENOMIC DNA]</scope>
    <source>
        <strain evidence="4">ATCC BAA-793 / NCIMB 8826 / WCFS1</strain>
    </source>
</reference>
<feature type="domain" description="Glycosyltransferase subfamily 4-like N-terminal" evidence="2">
    <location>
        <begin position="15"/>
        <end position="183"/>
    </location>
</feature>
<reference evidence="3 4" key="1">
    <citation type="journal article" date="2003" name="Proc. Natl. Acad. Sci. U.S.A.">
        <title>Complete genome sequence of Lactobacillus plantarum WCFS1.</title>
        <authorList>
            <person name="Kleerebezem M."/>
            <person name="Boekhorst J."/>
            <person name="van Kranenburg R."/>
            <person name="Molenaar D."/>
            <person name="Kuipers O.P."/>
            <person name="Leer R."/>
            <person name="Tarchini R."/>
            <person name="Peters S.A."/>
            <person name="Sandbrink H.M."/>
            <person name="Fiers M.W."/>
            <person name="Stiekema W."/>
            <person name="Lankhorst R.M."/>
            <person name="Bron P.A."/>
            <person name="Hoffer S.M."/>
            <person name="Groot M.N."/>
            <person name="Kerkhoven R."/>
            <person name="de Vries M."/>
            <person name="Ursing B."/>
            <person name="de Vos W.M."/>
            <person name="Siezen R.J."/>
        </authorList>
    </citation>
    <scope>NUCLEOTIDE SEQUENCE [LARGE SCALE GENOMIC DNA]</scope>
    <source>
        <strain evidence="4">ATCC BAA-793 / NCIMB 8826 / WCFS1</strain>
    </source>
</reference>
<dbReference type="PATRIC" id="fig|220668.9.peg.1001"/>
<dbReference type="EMBL" id="AL935263">
    <property type="protein sequence ID" value="CCC78570.1"/>
    <property type="molecule type" value="Genomic_DNA"/>
</dbReference>
<feature type="domain" description="Glycosyl transferase family 1" evidence="1">
    <location>
        <begin position="192"/>
        <end position="309"/>
    </location>
</feature>
<dbReference type="Gene3D" id="3.40.50.2000">
    <property type="entry name" value="Glycogen Phosphorylase B"/>
    <property type="match status" value="2"/>
</dbReference>
<dbReference type="PANTHER" id="PTHR45947">
    <property type="entry name" value="SULFOQUINOVOSYL TRANSFERASE SQD2"/>
    <property type="match status" value="1"/>
</dbReference>
<dbReference type="InterPro" id="IPR028098">
    <property type="entry name" value="Glyco_trans_4-like_N"/>
</dbReference>
<evidence type="ECO:0000259" key="2">
    <source>
        <dbReference type="Pfam" id="PF13439"/>
    </source>
</evidence>
<dbReference type="OrthoDB" id="9804196at2"/>
<dbReference type="eggNOG" id="COG0438">
    <property type="taxonomic scope" value="Bacteria"/>
</dbReference>
<sequence>MIMRILVVGDFLKTSGMTRYIFNVIGRIHASDFQVDALSISGKDECKGQVKKMGWGFYCVQAANNNLLRHLVQSFIFFKKHAKDYDVIHFNESALWNFLPIIFAHLFGAKRIILNSHNTYFATEGSKKLYVVLEIMHRIGKWLVAHVVAQNIAVSEEAARWMFTRKTINRHEYKIIVNGIELEKFAYNKEQRFKIRKSLKINEDTFLFGNVGIFNARKNQLRLLEIFNELVKRNLDVKLVLVGDGPIKEAIVAKISELRLADKVVMTGLINNTNEYYQAMDGVIMPSLNEGLSTVLLEAQTSGLQFILSEGLPLGNHIDLLVHEVPLSESNRVWADVVEHNMNREKREVFGSIMQKKGFDVELSAKELYQTYLEER</sequence>
<evidence type="ECO:0000313" key="4">
    <source>
        <dbReference type="Proteomes" id="UP000000432"/>
    </source>
</evidence>
<dbReference type="STRING" id="220668.lp_1183"/>
<keyword evidence="4" id="KW-1185">Reference proteome</keyword>
<dbReference type="Proteomes" id="UP000000432">
    <property type="component" value="Chromosome"/>
</dbReference>
<dbReference type="EC" id="2.4.1.-" evidence="3"/>
<protein>
    <submittedName>
        <fullName evidence="3">Glycosyltransferase, family 1 (GT1)</fullName>
        <ecNumber evidence="3">2.4.1.-</ecNumber>
    </submittedName>
</protein>
<keyword evidence="3" id="KW-0808">Transferase</keyword>
<dbReference type="Pfam" id="PF13439">
    <property type="entry name" value="Glyco_transf_4"/>
    <property type="match status" value="1"/>
</dbReference>